<dbReference type="NCBIfam" id="TIGR01640">
    <property type="entry name" value="F_box_assoc_1"/>
    <property type="match status" value="1"/>
</dbReference>
<keyword evidence="3" id="KW-1185">Reference proteome</keyword>
<dbReference type="Gene3D" id="1.20.1280.50">
    <property type="match status" value="1"/>
</dbReference>
<dbReference type="PANTHER" id="PTHR31672">
    <property type="entry name" value="BNACNNG10540D PROTEIN"/>
    <property type="match status" value="1"/>
</dbReference>
<reference evidence="2 3" key="1">
    <citation type="journal article" date="2013" name="Proc. Natl. Acad. Sci. U.S.A.">
        <title>Fine-scale variation in meiotic recombination in Mimulus inferred from population shotgun sequencing.</title>
        <authorList>
            <person name="Hellsten U."/>
            <person name="Wright K.M."/>
            <person name="Jenkins J."/>
            <person name="Shu S."/>
            <person name="Yuan Y."/>
            <person name="Wessler S.R."/>
            <person name="Schmutz J."/>
            <person name="Willis J.H."/>
            <person name="Rokhsar D.S."/>
        </authorList>
    </citation>
    <scope>NUCLEOTIDE SEQUENCE [LARGE SCALE GENOMIC DNA]</scope>
    <source>
        <strain evidence="3">cv. DUN x IM62</strain>
    </source>
</reference>
<dbReference type="PROSITE" id="PS50181">
    <property type="entry name" value="FBOX"/>
    <property type="match status" value="1"/>
</dbReference>
<dbReference type="InterPro" id="IPR050796">
    <property type="entry name" value="SCF_F-box_component"/>
</dbReference>
<evidence type="ECO:0000313" key="3">
    <source>
        <dbReference type="Proteomes" id="UP000030748"/>
    </source>
</evidence>
<organism evidence="2 3">
    <name type="scientific">Erythranthe guttata</name>
    <name type="common">Yellow monkey flower</name>
    <name type="synonym">Mimulus guttatus</name>
    <dbReference type="NCBI Taxonomy" id="4155"/>
    <lineage>
        <taxon>Eukaryota</taxon>
        <taxon>Viridiplantae</taxon>
        <taxon>Streptophyta</taxon>
        <taxon>Embryophyta</taxon>
        <taxon>Tracheophyta</taxon>
        <taxon>Spermatophyta</taxon>
        <taxon>Magnoliopsida</taxon>
        <taxon>eudicotyledons</taxon>
        <taxon>Gunneridae</taxon>
        <taxon>Pentapetalae</taxon>
        <taxon>asterids</taxon>
        <taxon>lamiids</taxon>
        <taxon>Lamiales</taxon>
        <taxon>Phrymaceae</taxon>
        <taxon>Erythranthe</taxon>
    </lineage>
</organism>
<dbReference type="SUPFAM" id="SSF50965">
    <property type="entry name" value="Galactose oxidase, central domain"/>
    <property type="match status" value="1"/>
</dbReference>
<dbReference type="InterPro" id="IPR036047">
    <property type="entry name" value="F-box-like_dom_sf"/>
</dbReference>
<dbReference type="KEGG" id="egt:105963275"/>
<dbReference type="Pfam" id="PF07734">
    <property type="entry name" value="FBA_1"/>
    <property type="match status" value="1"/>
</dbReference>
<dbReference type="InterPro" id="IPR006527">
    <property type="entry name" value="F-box-assoc_dom_typ1"/>
</dbReference>
<dbReference type="OrthoDB" id="591557at2759"/>
<dbReference type="AlphaFoldDB" id="A0A022R1E7"/>
<evidence type="ECO:0000313" key="2">
    <source>
        <dbReference type="EMBL" id="EYU32635.1"/>
    </source>
</evidence>
<proteinExistence type="predicted"/>
<protein>
    <recommendedName>
        <fullName evidence="1">F-box domain-containing protein</fullName>
    </recommendedName>
</protein>
<dbReference type="Pfam" id="PF00646">
    <property type="entry name" value="F-box"/>
    <property type="match status" value="1"/>
</dbReference>
<dbReference type="SMART" id="SM00256">
    <property type="entry name" value="FBOX"/>
    <property type="match status" value="1"/>
</dbReference>
<name>A0A022R1E7_ERYGU</name>
<dbReference type="InterPro" id="IPR017451">
    <property type="entry name" value="F-box-assoc_interact_dom"/>
</dbReference>
<sequence length="370" mass="43318">MASYDVPNDIVENILLRLTAKHLRGLKAVCKSWNTMISDPVFIQTHLHRSKYSHLFQSKLSLNYYGEGACSSSSSARSRDKYRLFELQGEKKFLIVEELVSPYSGWKAVLCSCNGVLLLTDSLSRLYVLWNPSIRAETEIWFPYDFYDRHMSYGLCHDPTFDDFKVVFICLDYYAVFSCKNNSWSMKNRFSYTGRVKNYSRGIFVDGAIYWVWRRETRVEEIVYFDPSDDKLRVLERPKYVEERGKPIYLADLGGRLCVYCNGRDKSVVRIWTKELKGSDGGSWKEVMTVENVRAPVRWLRPLCFLGDKIVIRLNVLKIVVYCPREKTFEEVGVEGFRLSSFELVPYMDSLLFPTRTNKQTRKRKYIEST</sequence>
<feature type="domain" description="F-box" evidence="1">
    <location>
        <begin position="1"/>
        <end position="55"/>
    </location>
</feature>
<dbReference type="SUPFAM" id="SSF81383">
    <property type="entry name" value="F-box domain"/>
    <property type="match status" value="1"/>
</dbReference>
<dbReference type="InterPro" id="IPR011043">
    <property type="entry name" value="Gal_Oxase/kelch_b-propeller"/>
</dbReference>
<dbReference type="Proteomes" id="UP000030748">
    <property type="component" value="Unassembled WGS sequence"/>
</dbReference>
<dbReference type="EMBL" id="KI630827">
    <property type="protein sequence ID" value="EYU32635.1"/>
    <property type="molecule type" value="Genomic_DNA"/>
</dbReference>
<dbReference type="InterPro" id="IPR001810">
    <property type="entry name" value="F-box_dom"/>
</dbReference>
<gene>
    <name evidence="2" type="ORF">MIMGU_mgv1a023644mg</name>
</gene>
<accession>A0A022R1E7</accession>
<evidence type="ECO:0000259" key="1">
    <source>
        <dbReference type="PROSITE" id="PS50181"/>
    </source>
</evidence>
<dbReference type="PANTHER" id="PTHR31672:SF13">
    <property type="entry name" value="F-BOX PROTEIN CPR30-LIKE"/>
    <property type="match status" value="1"/>
</dbReference>
<dbReference type="PhylomeDB" id="A0A022R1E7"/>